<gene>
    <name evidence="2" type="primary">apaG</name>
    <name evidence="2" type="ORF">QC825_04725</name>
</gene>
<dbReference type="RefSeq" id="WP_251591082.1">
    <property type="nucleotide sequence ID" value="NZ_JAMLJI010000001.1"/>
</dbReference>
<feature type="domain" description="ApaG" evidence="1">
    <location>
        <begin position="4"/>
        <end position="128"/>
    </location>
</feature>
<dbReference type="NCBIfam" id="NF003967">
    <property type="entry name" value="PRK05461.1"/>
    <property type="match status" value="1"/>
</dbReference>
<dbReference type="SUPFAM" id="SSF110069">
    <property type="entry name" value="ApaG-like"/>
    <property type="match status" value="1"/>
</dbReference>
<protein>
    <submittedName>
        <fullName evidence="2">Co2+/Mg2+ efflux protein ApaG</fullName>
    </submittedName>
</protein>
<dbReference type="EMBL" id="JARWAO010000002">
    <property type="protein sequence ID" value="MDR5895380.1"/>
    <property type="molecule type" value="Genomic_DNA"/>
</dbReference>
<dbReference type="Pfam" id="PF04379">
    <property type="entry name" value="DUF525"/>
    <property type="match status" value="1"/>
</dbReference>
<dbReference type="InterPro" id="IPR007474">
    <property type="entry name" value="ApaG_domain"/>
</dbReference>
<dbReference type="PROSITE" id="PS51087">
    <property type="entry name" value="APAG"/>
    <property type="match status" value="1"/>
</dbReference>
<dbReference type="PANTHER" id="PTHR14289">
    <property type="entry name" value="F-BOX ONLY PROTEIN 3"/>
    <property type="match status" value="1"/>
</dbReference>
<proteinExistence type="predicted"/>
<dbReference type="Proteomes" id="UP001269375">
    <property type="component" value="Unassembled WGS sequence"/>
</dbReference>
<sequence length="128" mass="14300">MTDTPETPDIQVSVTSEFVASESDANAQQFVFSYDVEIRNTGERDVQLLRRYWKITQGSGEVQEIEGEGVVGEMPIIAARGYFSYQSRAVIDTDIGVMEGHYTFADPESGEFLVPIPPFRLAPPNRVH</sequence>
<dbReference type="InterPro" id="IPR036767">
    <property type="entry name" value="ApaG_sf"/>
</dbReference>
<comment type="caution">
    <text evidence="2">The sequence shown here is derived from an EMBL/GenBank/DDBJ whole genome shotgun (WGS) entry which is preliminary data.</text>
</comment>
<evidence type="ECO:0000259" key="1">
    <source>
        <dbReference type="PROSITE" id="PS51087"/>
    </source>
</evidence>
<evidence type="ECO:0000313" key="2">
    <source>
        <dbReference type="EMBL" id="MDR5895380.1"/>
    </source>
</evidence>
<keyword evidence="3" id="KW-1185">Reference proteome</keyword>
<reference evidence="2 3" key="1">
    <citation type="submission" date="2023-04" db="EMBL/GenBank/DDBJ databases">
        <title>A long-awaited taxogenomic arrangement of the family Halomonadaceae.</title>
        <authorList>
            <person name="De La Haba R."/>
            <person name="Chuvochina M."/>
            <person name="Wittouck S."/>
            <person name="Arahal D.R."/>
            <person name="Sanchez-Porro C."/>
            <person name="Hugenholtz P."/>
            <person name="Ventosa A."/>
        </authorList>
    </citation>
    <scope>NUCLEOTIDE SEQUENCE [LARGE SCALE GENOMIC DNA]</scope>
    <source>
        <strain evidence="2 3">DSM 22428</strain>
    </source>
</reference>
<dbReference type="Gene3D" id="2.60.40.1470">
    <property type="entry name" value="ApaG domain"/>
    <property type="match status" value="1"/>
</dbReference>
<organism evidence="2 3">
    <name type="scientific">Larsenimonas suaedae</name>
    <dbReference type="NCBI Taxonomy" id="1851019"/>
    <lineage>
        <taxon>Bacteria</taxon>
        <taxon>Pseudomonadati</taxon>
        <taxon>Pseudomonadota</taxon>
        <taxon>Gammaproteobacteria</taxon>
        <taxon>Oceanospirillales</taxon>
        <taxon>Halomonadaceae</taxon>
        <taxon>Larsenimonas</taxon>
    </lineage>
</organism>
<dbReference type="PANTHER" id="PTHR14289:SF16">
    <property type="entry name" value="POLYMERASE DELTA-INTERACTING PROTEIN 2"/>
    <property type="match status" value="1"/>
</dbReference>
<name>A0ABU1GTM1_9GAMM</name>
<evidence type="ECO:0000313" key="3">
    <source>
        <dbReference type="Proteomes" id="UP001269375"/>
    </source>
</evidence>
<accession>A0ABU1GTM1</accession>